<reference evidence="2 3" key="1">
    <citation type="submission" date="2015-06" db="EMBL/GenBank/DDBJ databases">
        <title>Genome sequence of Pseudoalteromonas peptidolytica.</title>
        <authorList>
            <person name="Xie B.-B."/>
            <person name="Rong J.-C."/>
            <person name="Qin Q.-L."/>
            <person name="Zhang Y.-Z."/>
        </authorList>
    </citation>
    <scope>NUCLEOTIDE SEQUENCE [LARGE SCALE GENOMIC DNA]</scope>
    <source>
        <strain evidence="2 3">F12-50-A1</strain>
    </source>
</reference>
<dbReference type="PROSITE" id="PS51833">
    <property type="entry name" value="HDOD"/>
    <property type="match status" value="1"/>
</dbReference>
<dbReference type="Gene3D" id="1.10.3210.10">
    <property type="entry name" value="Hypothetical protein af1432"/>
    <property type="match status" value="1"/>
</dbReference>
<dbReference type="Pfam" id="PF08668">
    <property type="entry name" value="HDOD"/>
    <property type="match status" value="1"/>
</dbReference>
<comment type="caution">
    <text evidence="2">The sequence shown here is derived from an EMBL/GenBank/DDBJ whole genome shotgun (WGS) entry which is preliminary data.</text>
</comment>
<sequence length="282" mass="31756">MIDIDDKVLNDLRGGFNLPAKPEILQALQNELSKSEPELFAVANIIAADVGASAAVLKVINSPAYGLARTITDIRQAVMFLGVTCITQLVTGYLLKNAFEQSKCCISLQQFWDNAADISKAALVVGHYLKSSLPLENLQLLGLFHDAGIPAMAVKYPDYAEVIKLSIERPERTLIDYEQQKYPVPHTVVGYFLATSWHLPREICQMILRHHDVSYLEESEKNPQHAQTFAALKLAENLCFEAKHFRSSADWHLFKDKVMIELNIHEDEYQNLKDDVDEVFIG</sequence>
<evidence type="ECO:0000313" key="3">
    <source>
        <dbReference type="Proteomes" id="UP000660708"/>
    </source>
</evidence>
<proteinExistence type="predicted"/>
<dbReference type="Proteomes" id="UP000660708">
    <property type="component" value="Unassembled WGS sequence"/>
</dbReference>
<gene>
    <name evidence="2" type="ORF">PPEP_a0188</name>
</gene>
<accession>A0A8I0MT48</accession>
<dbReference type="RefSeq" id="WP_125251581.1">
    <property type="nucleotide sequence ID" value="NZ_AQHF01000020.1"/>
</dbReference>
<dbReference type="PANTHER" id="PTHR33525:SF6">
    <property type="entry name" value="HDOD DOMAIN-CONTAINING PROTEIN"/>
    <property type="match status" value="1"/>
</dbReference>
<dbReference type="SUPFAM" id="SSF109604">
    <property type="entry name" value="HD-domain/PDEase-like"/>
    <property type="match status" value="1"/>
</dbReference>
<protein>
    <recommendedName>
        <fullName evidence="1">HDOD domain-containing protein</fullName>
    </recommendedName>
</protein>
<evidence type="ECO:0000313" key="2">
    <source>
        <dbReference type="EMBL" id="MBE0345335.1"/>
    </source>
</evidence>
<name>A0A8I0MT48_9GAMM</name>
<dbReference type="InterPro" id="IPR013976">
    <property type="entry name" value="HDOD"/>
</dbReference>
<dbReference type="InterPro" id="IPR052340">
    <property type="entry name" value="RNase_Y/CdgJ"/>
</dbReference>
<evidence type="ECO:0000259" key="1">
    <source>
        <dbReference type="PROSITE" id="PS51833"/>
    </source>
</evidence>
<organism evidence="2 3">
    <name type="scientific">Pseudoalteromonas peptidolytica F12-50-A1</name>
    <dbReference type="NCBI Taxonomy" id="1315280"/>
    <lineage>
        <taxon>Bacteria</taxon>
        <taxon>Pseudomonadati</taxon>
        <taxon>Pseudomonadota</taxon>
        <taxon>Gammaproteobacteria</taxon>
        <taxon>Alteromonadales</taxon>
        <taxon>Pseudoalteromonadaceae</taxon>
        <taxon>Pseudoalteromonas</taxon>
    </lineage>
</organism>
<dbReference type="EMBL" id="AQHF01000020">
    <property type="protein sequence ID" value="MBE0345335.1"/>
    <property type="molecule type" value="Genomic_DNA"/>
</dbReference>
<keyword evidence="3" id="KW-1185">Reference proteome</keyword>
<feature type="domain" description="HDOD" evidence="1">
    <location>
        <begin position="18"/>
        <end position="213"/>
    </location>
</feature>
<dbReference type="PANTHER" id="PTHR33525">
    <property type="match status" value="1"/>
</dbReference>
<dbReference type="AlphaFoldDB" id="A0A8I0MT48"/>